<feature type="transmembrane region" description="Helical" evidence="5">
    <location>
        <begin position="35"/>
        <end position="58"/>
    </location>
</feature>
<dbReference type="InterPro" id="IPR007016">
    <property type="entry name" value="O-antigen_ligase-rel_domated"/>
</dbReference>
<evidence type="ECO:0000313" key="8">
    <source>
        <dbReference type="Proteomes" id="UP000179252"/>
    </source>
</evidence>
<feature type="transmembrane region" description="Helical" evidence="5">
    <location>
        <begin position="247"/>
        <end position="265"/>
    </location>
</feature>
<dbReference type="InterPro" id="IPR051533">
    <property type="entry name" value="WaaL-like"/>
</dbReference>
<feature type="domain" description="O-antigen ligase-related" evidence="6">
    <location>
        <begin position="216"/>
        <end position="344"/>
    </location>
</feature>
<evidence type="ECO:0000256" key="5">
    <source>
        <dbReference type="SAM" id="Phobius"/>
    </source>
</evidence>
<proteinExistence type="predicted"/>
<keyword evidence="2 5" id="KW-0812">Transmembrane</keyword>
<feature type="transmembrane region" description="Helical" evidence="5">
    <location>
        <begin position="78"/>
        <end position="97"/>
    </location>
</feature>
<dbReference type="EMBL" id="MFAU01000025">
    <property type="protein sequence ID" value="OGD84252.1"/>
    <property type="molecule type" value="Genomic_DNA"/>
</dbReference>
<sequence>MAISDLLLLAVIASVPIQLGKIFWPDFAFVLGIPIDYLAIIFYLTDFIILGYIFFFMIEHFSFRNFKYIKEQSRRLKYFLFILLLLNFYLLFSALFISNSSLLPLWLSMRFFILSIFGFFAVITLSGSKLYKWSLWTFSFSLIWQSILIFLQFIFQKSLGLWFLGERSFDSSTVAIAHLQILGRQLLRPYGTFPHPNVAAAFLIVCLILLKNKILTSIIAVCAIVLTYSQAAYLAVAAIPLFSIKSFKSLLAFGILLVFLVWVLLKQLPDSQFASIAERLILLQASLDISFSHPLFGVGNGNFIGELAKFDLTSIAEIRLLQPVHNVFLLILAENGFIGLSLFILLLLAIAKKANSPAKIALFVSLLIFASFDHFLWTLQQGRLIFWLATVYILAKPGQNTQKH</sequence>
<evidence type="ECO:0000256" key="3">
    <source>
        <dbReference type="ARBA" id="ARBA00022989"/>
    </source>
</evidence>
<evidence type="ECO:0000256" key="1">
    <source>
        <dbReference type="ARBA" id="ARBA00004141"/>
    </source>
</evidence>
<feature type="transmembrane region" description="Helical" evidence="5">
    <location>
        <begin position="135"/>
        <end position="155"/>
    </location>
</feature>
<dbReference type="PANTHER" id="PTHR37422:SF13">
    <property type="entry name" value="LIPOPOLYSACCHARIDE BIOSYNTHESIS PROTEIN PA4999-RELATED"/>
    <property type="match status" value="1"/>
</dbReference>
<feature type="transmembrane region" description="Helical" evidence="5">
    <location>
        <begin position="327"/>
        <end position="351"/>
    </location>
</feature>
<evidence type="ECO:0000259" key="6">
    <source>
        <dbReference type="Pfam" id="PF04932"/>
    </source>
</evidence>
<feature type="transmembrane region" description="Helical" evidence="5">
    <location>
        <begin position="103"/>
        <end position="123"/>
    </location>
</feature>
<comment type="subcellular location">
    <subcellularLocation>
        <location evidence="1">Membrane</location>
        <topology evidence="1">Multi-pass membrane protein</topology>
    </subcellularLocation>
</comment>
<dbReference type="GO" id="GO:0016020">
    <property type="term" value="C:membrane"/>
    <property type="evidence" value="ECO:0007669"/>
    <property type="project" value="UniProtKB-SubCell"/>
</dbReference>
<protein>
    <recommendedName>
        <fullName evidence="6">O-antigen ligase-related domain-containing protein</fullName>
    </recommendedName>
</protein>
<dbReference type="Proteomes" id="UP000179252">
    <property type="component" value="Unassembled WGS sequence"/>
</dbReference>
<evidence type="ECO:0000313" key="7">
    <source>
        <dbReference type="EMBL" id="OGD84252.1"/>
    </source>
</evidence>
<dbReference type="AlphaFoldDB" id="A0A1F5FXD0"/>
<name>A0A1F5FXD0_9BACT</name>
<keyword evidence="4 5" id="KW-0472">Membrane</keyword>
<feature type="transmembrane region" description="Helical" evidence="5">
    <location>
        <begin position="217"/>
        <end position="241"/>
    </location>
</feature>
<dbReference type="PANTHER" id="PTHR37422">
    <property type="entry name" value="TEICHURONIC ACID BIOSYNTHESIS PROTEIN TUAE"/>
    <property type="match status" value="1"/>
</dbReference>
<feature type="transmembrane region" description="Helical" evidence="5">
    <location>
        <begin position="193"/>
        <end position="210"/>
    </location>
</feature>
<gene>
    <name evidence="7" type="ORF">A2165_01225</name>
</gene>
<feature type="transmembrane region" description="Helical" evidence="5">
    <location>
        <begin position="357"/>
        <end position="377"/>
    </location>
</feature>
<accession>A0A1F5FXD0</accession>
<keyword evidence="3 5" id="KW-1133">Transmembrane helix</keyword>
<evidence type="ECO:0000256" key="2">
    <source>
        <dbReference type="ARBA" id="ARBA00022692"/>
    </source>
</evidence>
<dbReference type="Pfam" id="PF04932">
    <property type="entry name" value="Wzy_C"/>
    <property type="match status" value="1"/>
</dbReference>
<organism evidence="7 8">
    <name type="scientific">Candidatus Curtissbacteria bacterium RBG_13_40_7</name>
    <dbReference type="NCBI Taxonomy" id="1797706"/>
    <lineage>
        <taxon>Bacteria</taxon>
        <taxon>Candidatus Curtissiibacteriota</taxon>
    </lineage>
</organism>
<evidence type="ECO:0000256" key="4">
    <source>
        <dbReference type="ARBA" id="ARBA00023136"/>
    </source>
</evidence>
<comment type="caution">
    <text evidence="7">The sequence shown here is derived from an EMBL/GenBank/DDBJ whole genome shotgun (WGS) entry which is preliminary data.</text>
</comment>
<reference evidence="7 8" key="1">
    <citation type="journal article" date="2016" name="Nat. Commun.">
        <title>Thousands of microbial genomes shed light on interconnected biogeochemical processes in an aquifer system.</title>
        <authorList>
            <person name="Anantharaman K."/>
            <person name="Brown C.T."/>
            <person name="Hug L.A."/>
            <person name="Sharon I."/>
            <person name="Castelle C.J."/>
            <person name="Probst A.J."/>
            <person name="Thomas B.C."/>
            <person name="Singh A."/>
            <person name="Wilkins M.J."/>
            <person name="Karaoz U."/>
            <person name="Brodie E.L."/>
            <person name="Williams K.H."/>
            <person name="Hubbard S.S."/>
            <person name="Banfield J.F."/>
        </authorList>
    </citation>
    <scope>NUCLEOTIDE SEQUENCE [LARGE SCALE GENOMIC DNA]</scope>
</reference>